<dbReference type="Proteomes" id="UP000282837">
    <property type="component" value="Unassembled WGS sequence"/>
</dbReference>
<accession>A0A3S2Y8V0</accession>
<protein>
    <submittedName>
        <fullName evidence="2">Uncharacterized protein</fullName>
    </submittedName>
</protein>
<name>A0A3S2Y8V0_9SPHN</name>
<comment type="caution">
    <text evidence="2">The sequence shown here is derived from an EMBL/GenBank/DDBJ whole genome shotgun (WGS) entry which is preliminary data.</text>
</comment>
<proteinExistence type="predicted"/>
<sequence>MSKFVMGAALVLASLASAPAMAQAPAAAPVNDEVSQKLAECVTTKATAEDKAALAKWVAVEIASTPVTAGAATIDAEKKTAFDKDTAHIFTRLVTVDCVEYTKVLAKSGGAAAFRAAGAAISRLAIRELIATPGVNSAIVRSYVTNLNQDDFRRVMQP</sequence>
<evidence type="ECO:0000313" key="3">
    <source>
        <dbReference type="Proteomes" id="UP000282837"/>
    </source>
</evidence>
<dbReference type="EMBL" id="SACO01000003">
    <property type="protein sequence ID" value="RVU06175.1"/>
    <property type="molecule type" value="Genomic_DNA"/>
</dbReference>
<dbReference type="AlphaFoldDB" id="A0A3S2Y8V0"/>
<organism evidence="2 3">
    <name type="scientific">Novosphingobium umbonatum</name>
    <dbReference type="NCBI Taxonomy" id="1908524"/>
    <lineage>
        <taxon>Bacteria</taxon>
        <taxon>Pseudomonadati</taxon>
        <taxon>Pseudomonadota</taxon>
        <taxon>Alphaproteobacteria</taxon>
        <taxon>Sphingomonadales</taxon>
        <taxon>Sphingomonadaceae</taxon>
        <taxon>Novosphingobium</taxon>
    </lineage>
</organism>
<evidence type="ECO:0000256" key="1">
    <source>
        <dbReference type="SAM" id="SignalP"/>
    </source>
</evidence>
<feature type="signal peptide" evidence="1">
    <location>
        <begin position="1"/>
        <end position="22"/>
    </location>
</feature>
<gene>
    <name evidence="2" type="ORF">EOE18_04860</name>
</gene>
<feature type="chain" id="PRO_5018745780" evidence="1">
    <location>
        <begin position="23"/>
        <end position="158"/>
    </location>
</feature>
<keyword evidence="1" id="KW-0732">Signal</keyword>
<dbReference type="OrthoDB" id="7173873at2"/>
<dbReference type="RefSeq" id="WP_127706811.1">
    <property type="nucleotide sequence ID" value="NZ_SACO01000003.1"/>
</dbReference>
<reference evidence="2 3" key="1">
    <citation type="submission" date="2019-01" db="EMBL/GenBank/DDBJ databases">
        <authorList>
            <person name="Chen W.-M."/>
        </authorList>
    </citation>
    <scope>NUCLEOTIDE SEQUENCE [LARGE SCALE GENOMIC DNA]</scope>
    <source>
        <strain evidence="2 3">FSY-9</strain>
    </source>
</reference>
<evidence type="ECO:0000313" key="2">
    <source>
        <dbReference type="EMBL" id="RVU06175.1"/>
    </source>
</evidence>
<keyword evidence="3" id="KW-1185">Reference proteome</keyword>